<evidence type="ECO:0000256" key="1">
    <source>
        <dbReference type="ARBA" id="ARBA00022729"/>
    </source>
</evidence>
<dbReference type="Pfam" id="PF18204">
    <property type="entry name" value="PGF-CTERM"/>
    <property type="match status" value="1"/>
</dbReference>
<dbReference type="OrthoDB" id="205091at2157"/>
<evidence type="ECO:0000256" key="3">
    <source>
        <dbReference type="SAM" id="Phobius"/>
    </source>
</evidence>
<sequence length="225" mass="21956">MTRTQTVAALALLAGLLLVGGAGTATADDGAQLTVTNATVEDNETSTLRLALSRAPAGLSGYEVTLELSESGVAEITNASYPDAFRLSTDPAIAGGGQRVTLEAAVTDTSPGATNVTLATVEVTGSGGGTTAVRVTDAQVDADNGSRVAPTYSPGSVAVEPLSNDGGGTGSGDETDGDAPEGSSPVDPADDPGRDDSTTGAAGPGFGVVAALAALLAVALLARRR</sequence>
<keyword evidence="3" id="KW-0812">Transmembrane</keyword>
<dbReference type="Proteomes" id="UP000199076">
    <property type="component" value="Unassembled WGS sequence"/>
</dbReference>
<keyword evidence="3" id="KW-1133">Transmembrane helix</keyword>
<accession>A0A1G7QMP3</accession>
<dbReference type="STRING" id="660518.SAMN05216218_11316"/>
<reference evidence="6" key="1">
    <citation type="submission" date="2016-10" db="EMBL/GenBank/DDBJ databases">
        <authorList>
            <person name="Varghese N."/>
            <person name="Submissions S."/>
        </authorList>
    </citation>
    <scope>NUCLEOTIDE SEQUENCE [LARGE SCALE GENOMIC DNA]</scope>
    <source>
        <strain evidence="6">IBRC-M 10760</strain>
    </source>
</reference>
<keyword evidence="1" id="KW-0732">Signal</keyword>
<feature type="region of interest" description="Disordered" evidence="2">
    <location>
        <begin position="144"/>
        <end position="204"/>
    </location>
</feature>
<protein>
    <submittedName>
        <fullName evidence="5">PGF-CTERM protein</fullName>
    </submittedName>
</protein>
<dbReference type="NCBIfam" id="TIGR04126">
    <property type="entry name" value="PGF_CTERM"/>
    <property type="match status" value="1"/>
</dbReference>
<organism evidence="5 6">
    <name type="scientific">Halorientalis regularis</name>
    <dbReference type="NCBI Taxonomy" id="660518"/>
    <lineage>
        <taxon>Archaea</taxon>
        <taxon>Methanobacteriati</taxon>
        <taxon>Methanobacteriota</taxon>
        <taxon>Stenosarchaea group</taxon>
        <taxon>Halobacteria</taxon>
        <taxon>Halobacteriales</taxon>
        <taxon>Haloarculaceae</taxon>
        <taxon>Halorientalis</taxon>
    </lineage>
</organism>
<evidence type="ECO:0000256" key="2">
    <source>
        <dbReference type="SAM" id="MobiDB-lite"/>
    </source>
</evidence>
<dbReference type="InterPro" id="IPR026371">
    <property type="entry name" value="PGF_CTERM"/>
</dbReference>
<name>A0A1G7QMP3_9EURY</name>
<dbReference type="EMBL" id="FNBK01000013">
    <property type="protein sequence ID" value="SDF99766.1"/>
    <property type="molecule type" value="Genomic_DNA"/>
</dbReference>
<dbReference type="RefSeq" id="WP_092693998.1">
    <property type="nucleotide sequence ID" value="NZ_FNBK01000013.1"/>
</dbReference>
<proteinExistence type="predicted"/>
<keyword evidence="6" id="KW-1185">Reference proteome</keyword>
<evidence type="ECO:0000259" key="4">
    <source>
        <dbReference type="Pfam" id="PF18204"/>
    </source>
</evidence>
<feature type="transmembrane region" description="Helical" evidence="3">
    <location>
        <begin position="201"/>
        <end position="222"/>
    </location>
</feature>
<evidence type="ECO:0000313" key="6">
    <source>
        <dbReference type="Proteomes" id="UP000199076"/>
    </source>
</evidence>
<feature type="domain" description="PGF-CTERM archaeal protein-sorting signal" evidence="4">
    <location>
        <begin position="204"/>
        <end position="225"/>
    </location>
</feature>
<gene>
    <name evidence="5" type="ORF">SAMN05216218_11316</name>
</gene>
<dbReference type="AlphaFoldDB" id="A0A1G7QMP3"/>
<dbReference type="GO" id="GO:0030115">
    <property type="term" value="C:S-layer"/>
    <property type="evidence" value="ECO:0007669"/>
    <property type="project" value="UniProtKB-SubCell"/>
</dbReference>
<evidence type="ECO:0000313" key="5">
    <source>
        <dbReference type="EMBL" id="SDF99766.1"/>
    </source>
</evidence>
<keyword evidence="3" id="KW-0472">Membrane</keyword>
<dbReference type="GO" id="GO:0005886">
    <property type="term" value="C:plasma membrane"/>
    <property type="evidence" value="ECO:0007669"/>
    <property type="project" value="UniProtKB-SubCell"/>
</dbReference>